<evidence type="ECO:0000313" key="3">
    <source>
        <dbReference type="Proteomes" id="UP000289856"/>
    </source>
</evidence>
<dbReference type="EMBL" id="AP019400">
    <property type="protein sequence ID" value="BBI35810.1"/>
    <property type="molecule type" value="Genomic_DNA"/>
</dbReference>
<proteinExistence type="predicted"/>
<dbReference type="AlphaFoldDB" id="A0A3T1DCG7"/>
<dbReference type="Proteomes" id="UP000289856">
    <property type="component" value="Chromosome"/>
</dbReference>
<dbReference type="KEGG" id="cohn:KCTCHS21_52090"/>
<gene>
    <name evidence="2" type="ORF">KCTCHS21_52090</name>
</gene>
<evidence type="ECO:0000313" key="2">
    <source>
        <dbReference type="EMBL" id="BBI35810.1"/>
    </source>
</evidence>
<keyword evidence="1" id="KW-1133">Transmembrane helix</keyword>
<feature type="transmembrane region" description="Helical" evidence="1">
    <location>
        <begin position="12"/>
        <end position="31"/>
    </location>
</feature>
<sequence>MEKETKRRLKVVSIVLVAMVAVIITIVLLTGNNDDGDFKDEELNMPYDYTYGKAMANNGMELHYIRTKPSNITLEPIFNNVTVAPFYGINGGFFYQNALLSIAVVNDEPVSKEKGSYGTGAVNAKYARGTLVWDESLDVLSVQVVSKPSDLAVTDRSRYWAQGGISMSLDRDADWLEQAMAEQVPLPNDYCLRSAAVYDTEGNLYLVVSTIKGTLASFREAVVEQIGDGKLVNGIFLDGDGSSQLRSREAKLQGDGRMVVQMLRLLR</sequence>
<name>A0A3T1DCG7_9BACL</name>
<reference evidence="2 3" key="1">
    <citation type="submission" date="2019-01" db="EMBL/GenBank/DDBJ databases">
        <title>Complete genome sequence of Cohnella hallensis HS21 isolated from Korean fir (Abies koreana) rhizospheric soil.</title>
        <authorList>
            <person name="Jiang L."/>
            <person name="Kang S.W."/>
            <person name="Kim S."/>
            <person name="Jung J."/>
            <person name="Kim C.Y."/>
            <person name="Kim D.H."/>
            <person name="Kim S.W."/>
            <person name="Lee J."/>
        </authorList>
    </citation>
    <scope>NUCLEOTIDE SEQUENCE [LARGE SCALE GENOMIC DNA]</scope>
    <source>
        <strain evidence="2 3">HS21</strain>
    </source>
</reference>
<dbReference type="RefSeq" id="WP_179952640.1">
    <property type="nucleotide sequence ID" value="NZ_AP019400.1"/>
</dbReference>
<keyword evidence="3" id="KW-1185">Reference proteome</keyword>
<accession>A0A3T1DCG7</accession>
<keyword evidence="1" id="KW-0472">Membrane</keyword>
<protein>
    <recommendedName>
        <fullName evidence="4">Phosphodiester glycosidase domain-containing protein</fullName>
    </recommendedName>
</protein>
<evidence type="ECO:0008006" key="4">
    <source>
        <dbReference type="Google" id="ProtNLM"/>
    </source>
</evidence>
<keyword evidence="1" id="KW-0812">Transmembrane</keyword>
<organism evidence="2 3">
    <name type="scientific">Cohnella abietis</name>
    <dbReference type="NCBI Taxonomy" id="2507935"/>
    <lineage>
        <taxon>Bacteria</taxon>
        <taxon>Bacillati</taxon>
        <taxon>Bacillota</taxon>
        <taxon>Bacilli</taxon>
        <taxon>Bacillales</taxon>
        <taxon>Paenibacillaceae</taxon>
        <taxon>Cohnella</taxon>
    </lineage>
</organism>
<evidence type="ECO:0000256" key="1">
    <source>
        <dbReference type="SAM" id="Phobius"/>
    </source>
</evidence>